<dbReference type="Pfam" id="PF05129">
    <property type="entry name" value="Zn_ribbon_Elf1"/>
    <property type="match status" value="1"/>
</dbReference>
<feature type="region of interest" description="Disordered" evidence="2">
    <location>
        <begin position="168"/>
        <end position="189"/>
    </location>
</feature>
<dbReference type="GO" id="GO:0003746">
    <property type="term" value="F:translation elongation factor activity"/>
    <property type="evidence" value="ECO:0007669"/>
    <property type="project" value="UniProtKB-KW"/>
</dbReference>
<dbReference type="EMBL" id="CP042905">
    <property type="protein sequence ID" value="QEE14531.1"/>
    <property type="molecule type" value="Genomic_DNA"/>
</dbReference>
<protein>
    <submittedName>
        <fullName evidence="3">Transcription elongation factor 1 family protein</fullName>
    </submittedName>
</protein>
<evidence type="ECO:0000313" key="4">
    <source>
        <dbReference type="Proteomes" id="UP000321408"/>
    </source>
</evidence>
<dbReference type="InterPro" id="IPR038567">
    <property type="entry name" value="T_Elf1_sf"/>
</dbReference>
<dbReference type="GeneID" id="41328347"/>
<evidence type="ECO:0000256" key="1">
    <source>
        <dbReference type="ARBA" id="ARBA00022833"/>
    </source>
</evidence>
<dbReference type="RefSeq" id="WP_162306509.1">
    <property type="nucleotide sequence ID" value="NZ_CP042905.2"/>
</dbReference>
<dbReference type="SUPFAM" id="SSF57783">
    <property type="entry name" value="Zinc beta-ribbon"/>
    <property type="match status" value="1"/>
</dbReference>
<sequence length="205" mass="23775">MGRRKRKKIVYRRVRSLPKIFTCPKCGHKTVKAKVTSKEEDVEVICGHCGVSQKVSKNDLTEPVDAFGDFIDIYYKDQEYARLTSREEKLWEKKQFTELTLVYSFLADNANVNSTKALEEYQKNKDPKDLEQAEMWKATAAKYVENGKRLQEQLDSGLIEDATLENIYEENEDNPYDEGESKVSEKPKRRAKIEEILGDTGFLEF</sequence>
<dbReference type="PANTHER" id="PTHR20934">
    <property type="entry name" value="TRANSCRIPTION ELONGATION FACTOR 1 HOMOLOG"/>
    <property type="match status" value="1"/>
</dbReference>
<dbReference type="GO" id="GO:0006368">
    <property type="term" value="P:transcription elongation by RNA polymerase II"/>
    <property type="evidence" value="ECO:0007669"/>
    <property type="project" value="TreeGrafter"/>
</dbReference>
<keyword evidence="1" id="KW-0862">Zinc</keyword>
<dbReference type="Gene3D" id="2.20.25.190">
    <property type="match status" value="1"/>
</dbReference>
<reference evidence="3 4" key="1">
    <citation type="journal article" date="2020" name="Nature">
        <title>Isolation of an archaeon at the prokaryote-eukaryote interface.</title>
        <authorList>
            <person name="Imachi H."/>
            <person name="Nobu M.K."/>
            <person name="Nakahara N."/>
            <person name="Morono Y."/>
            <person name="Ogawara M."/>
            <person name="Takaki Y."/>
            <person name="Takano Y."/>
            <person name="Uematsu K."/>
            <person name="Ikuta T."/>
            <person name="Ito M."/>
            <person name="Matsui Y."/>
            <person name="Miyazaki M."/>
            <person name="Murata K."/>
            <person name="Saito Y."/>
            <person name="Sakai S."/>
            <person name="Song C."/>
            <person name="Tasumi E."/>
            <person name="Yamanaka Y."/>
            <person name="Yamaguchi T."/>
            <person name="Kamagata Y."/>
            <person name="Tamaki H."/>
            <person name="Takai K."/>
        </authorList>
    </citation>
    <scope>NUCLEOTIDE SEQUENCE [LARGE SCALE GENOMIC DNA]</scope>
    <source>
        <strain evidence="3 4">MK-D1</strain>
    </source>
</reference>
<dbReference type="Proteomes" id="UP000321408">
    <property type="component" value="Chromosome"/>
</dbReference>
<keyword evidence="3" id="KW-0251">Elongation factor</keyword>
<dbReference type="AlphaFoldDB" id="A0A5B9D6F8"/>
<feature type="compositionally biased region" description="Acidic residues" evidence="2">
    <location>
        <begin position="168"/>
        <end position="178"/>
    </location>
</feature>
<reference evidence="3 4" key="2">
    <citation type="journal article" date="2024" name="Int. J. Syst. Evol. Microbiol.">
        <title>Promethearchaeum syntrophicum gen. nov., sp. nov., an anaerobic, obligately syntrophic archaeon, the first isolate of the lineage 'Asgard' archaea, and proposal of the new archaeal phylum Promethearchaeota phyl. nov. and kingdom Promethearchaeati regn. nov.</title>
        <authorList>
            <person name="Imachi H."/>
            <person name="Nobu M.K."/>
            <person name="Kato S."/>
            <person name="Takaki Y."/>
            <person name="Miyazaki M."/>
            <person name="Miyata M."/>
            <person name="Ogawara M."/>
            <person name="Saito Y."/>
            <person name="Sakai S."/>
            <person name="Tahara Y.O."/>
            <person name="Takano Y."/>
            <person name="Tasumi E."/>
            <person name="Uematsu K."/>
            <person name="Yoshimura T."/>
            <person name="Itoh T."/>
            <person name="Ohkuma M."/>
            <person name="Takai K."/>
        </authorList>
    </citation>
    <scope>NUCLEOTIDE SEQUENCE [LARGE SCALE GENOMIC DNA]</scope>
    <source>
        <strain evidence="3 4">MK-D1</strain>
    </source>
</reference>
<gene>
    <name evidence="3" type="ORF">DSAG12_00344</name>
</gene>
<dbReference type="PANTHER" id="PTHR20934:SF0">
    <property type="entry name" value="TRANSCRIPTION ELONGATION FACTOR 1 HOMOLOG"/>
    <property type="match status" value="1"/>
</dbReference>
<organism evidence="3 4">
    <name type="scientific">Promethearchaeum syntrophicum</name>
    <dbReference type="NCBI Taxonomy" id="2594042"/>
    <lineage>
        <taxon>Archaea</taxon>
        <taxon>Promethearchaeati</taxon>
        <taxon>Promethearchaeota</taxon>
        <taxon>Promethearchaeia</taxon>
        <taxon>Promethearchaeales</taxon>
        <taxon>Promethearchaeaceae</taxon>
        <taxon>Promethearchaeum</taxon>
    </lineage>
</organism>
<keyword evidence="4" id="KW-1185">Reference proteome</keyword>
<proteinExistence type="predicted"/>
<dbReference type="InterPro" id="IPR007808">
    <property type="entry name" value="Elf1"/>
</dbReference>
<dbReference type="KEGG" id="psyt:DSAG12_00344"/>
<accession>A0A5B9D6F8</accession>
<dbReference type="OrthoDB" id="15334at2157"/>
<name>A0A5B9D6F8_9ARCH</name>
<evidence type="ECO:0000256" key="2">
    <source>
        <dbReference type="SAM" id="MobiDB-lite"/>
    </source>
</evidence>
<keyword evidence="3" id="KW-0648">Protein biosynthesis</keyword>
<evidence type="ECO:0000313" key="3">
    <source>
        <dbReference type="EMBL" id="QEE14531.1"/>
    </source>
</evidence>